<proteinExistence type="predicted"/>
<reference evidence="1 2" key="1">
    <citation type="journal article" date="2022" name="Nat. Plants">
        <title>Genomes of leafy and leafless Platanthera orchids illuminate the evolution of mycoheterotrophy.</title>
        <authorList>
            <person name="Li M.H."/>
            <person name="Liu K.W."/>
            <person name="Li Z."/>
            <person name="Lu H.C."/>
            <person name="Ye Q.L."/>
            <person name="Zhang D."/>
            <person name="Wang J.Y."/>
            <person name="Li Y.F."/>
            <person name="Zhong Z.M."/>
            <person name="Liu X."/>
            <person name="Yu X."/>
            <person name="Liu D.K."/>
            <person name="Tu X.D."/>
            <person name="Liu B."/>
            <person name="Hao Y."/>
            <person name="Liao X.Y."/>
            <person name="Jiang Y.T."/>
            <person name="Sun W.H."/>
            <person name="Chen J."/>
            <person name="Chen Y.Q."/>
            <person name="Ai Y."/>
            <person name="Zhai J.W."/>
            <person name="Wu S.S."/>
            <person name="Zhou Z."/>
            <person name="Hsiao Y.Y."/>
            <person name="Wu W.L."/>
            <person name="Chen Y.Y."/>
            <person name="Lin Y.F."/>
            <person name="Hsu J.L."/>
            <person name="Li C.Y."/>
            <person name="Wang Z.W."/>
            <person name="Zhao X."/>
            <person name="Zhong W.Y."/>
            <person name="Ma X.K."/>
            <person name="Ma L."/>
            <person name="Huang J."/>
            <person name="Chen G.Z."/>
            <person name="Huang M.Z."/>
            <person name="Huang L."/>
            <person name="Peng D.H."/>
            <person name="Luo Y.B."/>
            <person name="Zou S.Q."/>
            <person name="Chen S.P."/>
            <person name="Lan S."/>
            <person name="Tsai W.C."/>
            <person name="Van de Peer Y."/>
            <person name="Liu Z.J."/>
        </authorList>
    </citation>
    <scope>NUCLEOTIDE SEQUENCE [LARGE SCALE GENOMIC DNA]</scope>
    <source>
        <strain evidence="1">Lor287</strain>
    </source>
</reference>
<sequence>MLRWSCFLKSSEPLFTLILNAIISPSTLLSASCLAAKKARLSSSNSSSKSVSLYISLHCKLFFFAMCL</sequence>
<dbReference type="EMBL" id="JBBWWQ010000018">
    <property type="protein sequence ID" value="KAK8921594.1"/>
    <property type="molecule type" value="Genomic_DNA"/>
</dbReference>
<comment type="caution">
    <text evidence="1">The sequence shown here is derived from an EMBL/GenBank/DDBJ whole genome shotgun (WGS) entry which is preliminary data.</text>
</comment>
<organism evidence="1 2">
    <name type="scientific">Platanthera zijinensis</name>
    <dbReference type="NCBI Taxonomy" id="2320716"/>
    <lineage>
        <taxon>Eukaryota</taxon>
        <taxon>Viridiplantae</taxon>
        <taxon>Streptophyta</taxon>
        <taxon>Embryophyta</taxon>
        <taxon>Tracheophyta</taxon>
        <taxon>Spermatophyta</taxon>
        <taxon>Magnoliopsida</taxon>
        <taxon>Liliopsida</taxon>
        <taxon>Asparagales</taxon>
        <taxon>Orchidaceae</taxon>
        <taxon>Orchidoideae</taxon>
        <taxon>Orchideae</taxon>
        <taxon>Orchidinae</taxon>
        <taxon>Platanthera</taxon>
    </lineage>
</organism>
<accession>A0AAP0FXG4</accession>
<dbReference type="PROSITE" id="PS51257">
    <property type="entry name" value="PROKAR_LIPOPROTEIN"/>
    <property type="match status" value="1"/>
</dbReference>
<keyword evidence="2" id="KW-1185">Reference proteome</keyword>
<gene>
    <name evidence="1" type="ORF">KSP39_PZI020091</name>
</gene>
<protein>
    <submittedName>
        <fullName evidence="1">Uncharacterized protein</fullName>
    </submittedName>
</protein>
<name>A0AAP0FXG4_9ASPA</name>
<dbReference type="AlphaFoldDB" id="A0AAP0FXG4"/>
<evidence type="ECO:0000313" key="2">
    <source>
        <dbReference type="Proteomes" id="UP001418222"/>
    </source>
</evidence>
<evidence type="ECO:0000313" key="1">
    <source>
        <dbReference type="EMBL" id="KAK8921594.1"/>
    </source>
</evidence>
<dbReference type="Proteomes" id="UP001418222">
    <property type="component" value="Unassembled WGS sequence"/>
</dbReference>